<dbReference type="Pfam" id="PF00226">
    <property type="entry name" value="DnaJ"/>
    <property type="match status" value="1"/>
</dbReference>
<evidence type="ECO:0000256" key="1">
    <source>
        <dbReference type="SAM" id="Phobius"/>
    </source>
</evidence>
<dbReference type="PRINTS" id="PR00625">
    <property type="entry name" value="JDOMAIN"/>
</dbReference>
<dbReference type="RefSeq" id="WP_076488538.1">
    <property type="nucleotide sequence ID" value="NZ_FTMS01000007.1"/>
</dbReference>
<dbReference type="InterPro" id="IPR001623">
    <property type="entry name" value="DnaJ_domain"/>
</dbReference>
<keyword evidence="1" id="KW-0812">Transmembrane</keyword>
<evidence type="ECO:0000313" key="4">
    <source>
        <dbReference type="Proteomes" id="UP000186400"/>
    </source>
</evidence>
<organism evidence="3 4">
    <name type="scientific">Alkalispirochaeta americana</name>
    <dbReference type="NCBI Taxonomy" id="159291"/>
    <lineage>
        <taxon>Bacteria</taxon>
        <taxon>Pseudomonadati</taxon>
        <taxon>Spirochaetota</taxon>
        <taxon>Spirochaetia</taxon>
        <taxon>Spirochaetales</taxon>
        <taxon>Spirochaetaceae</taxon>
        <taxon>Alkalispirochaeta</taxon>
    </lineage>
</organism>
<proteinExistence type="predicted"/>
<accession>A0A1N6S2D1</accession>
<dbReference type="OrthoDB" id="371399at2"/>
<feature type="domain" description="J" evidence="2">
    <location>
        <begin position="205"/>
        <end position="276"/>
    </location>
</feature>
<dbReference type="SUPFAM" id="SSF46565">
    <property type="entry name" value="Chaperone J-domain"/>
    <property type="match status" value="1"/>
</dbReference>
<keyword evidence="1" id="KW-0472">Membrane</keyword>
<protein>
    <submittedName>
        <fullName evidence="3">DnaJ domain-containing protein</fullName>
    </submittedName>
</protein>
<dbReference type="Proteomes" id="UP000186400">
    <property type="component" value="Unassembled WGS sequence"/>
</dbReference>
<dbReference type="SMART" id="SM00271">
    <property type="entry name" value="DnaJ"/>
    <property type="match status" value="1"/>
</dbReference>
<dbReference type="EMBL" id="FTMS01000007">
    <property type="protein sequence ID" value="SIQ35219.1"/>
    <property type="molecule type" value="Genomic_DNA"/>
</dbReference>
<sequence>MRSREGPGRLLPWAGRITGGILGLPAGPAGVGFGLLAGWLVDQYRARLCGEERFERFLRRPEGERSRRIAEYYTLLALLGAVLSRGDLPDQEALEKLLGISWPLEGKIPSPPGEESRQALLERSLLRCGGRDTVLLCRWARKRELWITSVEGAPGLVRFLCAAARSTSPGGAGGERRILLRQIARELPDPAREELEQELLELDAASCRLLGVSSRAEWAEIRSAYRSLAAQLHPDGAGCLDPARQEALQEAFVRIRGAYEILREQVRSRESRDSRETRDSQSS</sequence>
<dbReference type="CDD" id="cd06257">
    <property type="entry name" value="DnaJ"/>
    <property type="match status" value="1"/>
</dbReference>
<dbReference type="InterPro" id="IPR036869">
    <property type="entry name" value="J_dom_sf"/>
</dbReference>
<keyword evidence="1" id="KW-1133">Transmembrane helix</keyword>
<dbReference type="Gene3D" id="1.10.287.110">
    <property type="entry name" value="DnaJ domain"/>
    <property type="match status" value="1"/>
</dbReference>
<evidence type="ECO:0000259" key="2">
    <source>
        <dbReference type="PROSITE" id="PS50076"/>
    </source>
</evidence>
<evidence type="ECO:0000313" key="3">
    <source>
        <dbReference type="EMBL" id="SIQ35219.1"/>
    </source>
</evidence>
<gene>
    <name evidence="3" type="ORF">SAMN05920897_107109</name>
</gene>
<dbReference type="PROSITE" id="PS50076">
    <property type="entry name" value="DNAJ_2"/>
    <property type="match status" value="1"/>
</dbReference>
<feature type="transmembrane region" description="Helical" evidence="1">
    <location>
        <begin position="21"/>
        <end position="41"/>
    </location>
</feature>
<name>A0A1N6S2D1_9SPIO</name>
<dbReference type="STRING" id="159291.SAMN05920897_107109"/>
<dbReference type="AlphaFoldDB" id="A0A1N6S2D1"/>
<reference evidence="3 4" key="1">
    <citation type="submission" date="2017-01" db="EMBL/GenBank/DDBJ databases">
        <authorList>
            <person name="Mah S.A."/>
            <person name="Swanson W.J."/>
            <person name="Moy G.W."/>
            <person name="Vacquier V.D."/>
        </authorList>
    </citation>
    <scope>NUCLEOTIDE SEQUENCE [LARGE SCALE GENOMIC DNA]</scope>
    <source>
        <strain evidence="3 4">ASpG1</strain>
    </source>
</reference>
<keyword evidence="4" id="KW-1185">Reference proteome</keyword>